<dbReference type="InterPro" id="IPR007325">
    <property type="entry name" value="KFase/CYL"/>
</dbReference>
<proteinExistence type="inferred from homology"/>
<protein>
    <recommendedName>
        <fullName evidence="4">Cyclase</fullName>
    </recommendedName>
</protein>
<dbReference type="Proteomes" id="UP000756346">
    <property type="component" value="Unassembled WGS sequence"/>
</dbReference>
<dbReference type="Pfam" id="PF04199">
    <property type="entry name" value="Cyclase"/>
    <property type="match status" value="1"/>
</dbReference>
<dbReference type="Gene3D" id="3.50.30.50">
    <property type="entry name" value="Putative cyclase"/>
    <property type="match status" value="1"/>
</dbReference>
<dbReference type="RefSeq" id="XP_046017485.1">
    <property type="nucleotide sequence ID" value="XM_046152956.1"/>
</dbReference>
<dbReference type="SUPFAM" id="SSF102198">
    <property type="entry name" value="Putative cyclase"/>
    <property type="match status" value="1"/>
</dbReference>
<dbReference type="OrthoDB" id="5396at2759"/>
<dbReference type="GeneID" id="70182502"/>
<comment type="caution">
    <text evidence="2">The sequence shown here is derived from an EMBL/GenBank/DDBJ whole genome shotgun (WGS) entry which is preliminary data.</text>
</comment>
<organism evidence="2 3">
    <name type="scientific">Microdochium trichocladiopsis</name>
    <dbReference type="NCBI Taxonomy" id="1682393"/>
    <lineage>
        <taxon>Eukaryota</taxon>
        <taxon>Fungi</taxon>
        <taxon>Dikarya</taxon>
        <taxon>Ascomycota</taxon>
        <taxon>Pezizomycotina</taxon>
        <taxon>Sordariomycetes</taxon>
        <taxon>Xylariomycetidae</taxon>
        <taxon>Xylariales</taxon>
        <taxon>Microdochiaceae</taxon>
        <taxon>Microdochium</taxon>
    </lineage>
</organism>
<evidence type="ECO:0008006" key="4">
    <source>
        <dbReference type="Google" id="ProtNLM"/>
    </source>
</evidence>
<dbReference type="PANTHER" id="PTHR34861">
    <property type="match status" value="1"/>
</dbReference>
<sequence length="321" mass="35559">MASHNSLPAFDELPLRSGDPKFAAWGLWGDDDELGTLNLLTPDVVKLASQEIRTGQRITLNLPLDAFVRPMNPVRKPCDHRIIAKGHANDDELNINTQGASHWDGLRHFPYQTTLQYYNGVTQDDISGPSANSKIGIQNVAEHAIVGRGVLLDWASYATEKRIAYSPFDRFGIPLDQLLEVAALQKVEFRPGDILFIRTGWLESYRGLSIEQRRALPDRAIRSSCGVEASLEAIRWHWDNRFAAVASDTVAYEAWPSPKPAGVAMHEVFLSGWGMPIGECFDLEGLAETCKKERRWTFFLSSVPLNVPGGVASPPNAVAIL</sequence>
<evidence type="ECO:0000256" key="1">
    <source>
        <dbReference type="ARBA" id="ARBA00007865"/>
    </source>
</evidence>
<dbReference type="EMBL" id="JAGTJQ010000002">
    <property type="protein sequence ID" value="KAH7038364.1"/>
    <property type="molecule type" value="Genomic_DNA"/>
</dbReference>
<dbReference type="GO" id="GO:0019441">
    <property type="term" value="P:L-tryptophan catabolic process to kynurenine"/>
    <property type="evidence" value="ECO:0007669"/>
    <property type="project" value="InterPro"/>
</dbReference>
<reference evidence="2" key="1">
    <citation type="journal article" date="2021" name="Nat. Commun.">
        <title>Genetic determinants of endophytism in the Arabidopsis root mycobiome.</title>
        <authorList>
            <person name="Mesny F."/>
            <person name="Miyauchi S."/>
            <person name="Thiergart T."/>
            <person name="Pickel B."/>
            <person name="Atanasova L."/>
            <person name="Karlsson M."/>
            <person name="Huettel B."/>
            <person name="Barry K.W."/>
            <person name="Haridas S."/>
            <person name="Chen C."/>
            <person name="Bauer D."/>
            <person name="Andreopoulos W."/>
            <person name="Pangilinan J."/>
            <person name="LaButti K."/>
            <person name="Riley R."/>
            <person name="Lipzen A."/>
            <person name="Clum A."/>
            <person name="Drula E."/>
            <person name="Henrissat B."/>
            <person name="Kohler A."/>
            <person name="Grigoriev I.V."/>
            <person name="Martin F.M."/>
            <person name="Hacquard S."/>
        </authorList>
    </citation>
    <scope>NUCLEOTIDE SEQUENCE</scope>
    <source>
        <strain evidence="2">MPI-CAGE-CH-0230</strain>
    </source>
</reference>
<dbReference type="AlphaFoldDB" id="A0A9P8YI43"/>
<gene>
    <name evidence="2" type="ORF">B0I36DRAFT_316058</name>
</gene>
<comment type="similarity">
    <text evidence="1">Belongs to the Cyclase 1 superfamily.</text>
</comment>
<dbReference type="GO" id="GO:0004061">
    <property type="term" value="F:arylformamidase activity"/>
    <property type="evidence" value="ECO:0007669"/>
    <property type="project" value="InterPro"/>
</dbReference>
<name>A0A9P8YI43_9PEZI</name>
<evidence type="ECO:0000313" key="2">
    <source>
        <dbReference type="EMBL" id="KAH7038364.1"/>
    </source>
</evidence>
<evidence type="ECO:0000313" key="3">
    <source>
        <dbReference type="Proteomes" id="UP000756346"/>
    </source>
</evidence>
<dbReference type="PANTHER" id="PTHR34861:SF11">
    <property type="entry name" value="CYCLASE"/>
    <property type="match status" value="1"/>
</dbReference>
<dbReference type="InterPro" id="IPR037175">
    <property type="entry name" value="KFase_sf"/>
</dbReference>
<accession>A0A9P8YI43</accession>
<keyword evidence="3" id="KW-1185">Reference proteome</keyword>